<keyword evidence="2" id="KW-1185">Reference proteome</keyword>
<dbReference type="EMBL" id="OY731402">
    <property type="protein sequence ID" value="CAJ1957409.1"/>
    <property type="molecule type" value="Genomic_DNA"/>
</dbReference>
<protein>
    <submittedName>
        <fullName evidence="1">Uncharacterized protein</fullName>
    </submittedName>
</protein>
<dbReference type="Proteomes" id="UP001189624">
    <property type="component" value="Chromosome 5"/>
</dbReference>
<organism evidence="1 2">
    <name type="scientific">Sphenostylis stenocarpa</name>
    <dbReference type="NCBI Taxonomy" id="92480"/>
    <lineage>
        <taxon>Eukaryota</taxon>
        <taxon>Viridiplantae</taxon>
        <taxon>Streptophyta</taxon>
        <taxon>Embryophyta</taxon>
        <taxon>Tracheophyta</taxon>
        <taxon>Spermatophyta</taxon>
        <taxon>Magnoliopsida</taxon>
        <taxon>eudicotyledons</taxon>
        <taxon>Gunneridae</taxon>
        <taxon>Pentapetalae</taxon>
        <taxon>rosids</taxon>
        <taxon>fabids</taxon>
        <taxon>Fabales</taxon>
        <taxon>Fabaceae</taxon>
        <taxon>Papilionoideae</taxon>
        <taxon>50 kb inversion clade</taxon>
        <taxon>NPAAA clade</taxon>
        <taxon>indigoferoid/millettioid clade</taxon>
        <taxon>Phaseoleae</taxon>
        <taxon>Sphenostylis</taxon>
    </lineage>
</organism>
<proteinExistence type="predicted"/>
<evidence type="ECO:0000313" key="1">
    <source>
        <dbReference type="EMBL" id="CAJ1957409.1"/>
    </source>
</evidence>
<dbReference type="AlphaFoldDB" id="A0AA86SG52"/>
<evidence type="ECO:0000313" key="2">
    <source>
        <dbReference type="Proteomes" id="UP001189624"/>
    </source>
</evidence>
<sequence>MCTLIYRIFGQLRTACPRICVDSGPPAWNLRDDSLDSWPPTRLGHLARRRRSHFLPQPRRARPGLTMQALGFGQRSLVTTASFFV</sequence>
<accession>A0AA86SG52</accession>
<gene>
    <name evidence="1" type="ORF">AYBTSS11_LOCUS17182</name>
</gene>
<dbReference type="Gramene" id="rna-AYBTSS11_LOCUS17182">
    <property type="protein sequence ID" value="CAJ1957409.1"/>
    <property type="gene ID" value="gene-AYBTSS11_LOCUS17182"/>
</dbReference>
<name>A0AA86SG52_9FABA</name>
<reference evidence="1" key="1">
    <citation type="submission" date="2023-10" db="EMBL/GenBank/DDBJ databases">
        <authorList>
            <person name="Domelevo Entfellner J.-B."/>
        </authorList>
    </citation>
    <scope>NUCLEOTIDE SEQUENCE</scope>
</reference>